<proteinExistence type="predicted"/>
<accession>A0A517VYZ7</accession>
<evidence type="ECO:0008006" key="3">
    <source>
        <dbReference type="Google" id="ProtNLM"/>
    </source>
</evidence>
<reference evidence="1 2" key="1">
    <citation type="submission" date="2019-03" db="EMBL/GenBank/DDBJ databases">
        <title>Deep-cultivation of Planctomycetes and their phenomic and genomic characterization uncovers novel biology.</title>
        <authorList>
            <person name="Wiegand S."/>
            <person name="Jogler M."/>
            <person name="Boedeker C."/>
            <person name="Pinto D."/>
            <person name="Vollmers J."/>
            <person name="Rivas-Marin E."/>
            <person name="Kohn T."/>
            <person name="Peeters S.H."/>
            <person name="Heuer A."/>
            <person name="Rast P."/>
            <person name="Oberbeckmann S."/>
            <person name="Bunk B."/>
            <person name="Jeske O."/>
            <person name="Meyerdierks A."/>
            <person name="Storesund J.E."/>
            <person name="Kallscheuer N."/>
            <person name="Luecker S."/>
            <person name="Lage O.M."/>
            <person name="Pohl T."/>
            <person name="Merkel B.J."/>
            <person name="Hornburger P."/>
            <person name="Mueller R.-W."/>
            <person name="Bruemmer F."/>
            <person name="Labrenz M."/>
            <person name="Spormann A.M."/>
            <person name="Op den Camp H."/>
            <person name="Overmann J."/>
            <person name="Amann R."/>
            <person name="Jetten M.S.M."/>
            <person name="Mascher T."/>
            <person name="Medema M.H."/>
            <person name="Devos D.P."/>
            <person name="Kaster A.-K."/>
            <person name="Ovreas L."/>
            <person name="Rohde M."/>
            <person name="Galperin M.Y."/>
            <person name="Jogler C."/>
        </authorList>
    </citation>
    <scope>NUCLEOTIDE SEQUENCE [LARGE SCALE GENOMIC DNA]</scope>
    <source>
        <strain evidence="1 2">V144</strain>
    </source>
</reference>
<dbReference type="InterPro" id="IPR025633">
    <property type="entry name" value="DUF4291"/>
</dbReference>
<dbReference type="KEGG" id="gaw:V144x_37090"/>
<gene>
    <name evidence="1" type="ORF">V144x_37090</name>
</gene>
<protein>
    <recommendedName>
        <fullName evidence="3">DUF4291 domain-containing protein</fullName>
    </recommendedName>
</protein>
<dbReference type="Proteomes" id="UP000318704">
    <property type="component" value="Chromosome"/>
</dbReference>
<organism evidence="1 2">
    <name type="scientific">Gimesia aquarii</name>
    <dbReference type="NCBI Taxonomy" id="2527964"/>
    <lineage>
        <taxon>Bacteria</taxon>
        <taxon>Pseudomonadati</taxon>
        <taxon>Planctomycetota</taxon>
        <taxon>Planctomycetia</taxon>
        <taxon>Planctomycetales</taxon>
        <taxon>Planctomycetaceae</taxon>
        <taxon>Gimesia</taxon>
    </lineage>
</organism>
<dbReference type="Pfam" id="PF14124">
    <property type="entry name" value="DUF4291"/>
    <property type="match status" value="1"/>
</dbReference>
<dbReference type="PANTHER" id="PTHR38567">
    <property type="entry name" value="DUF4291 DOMAIN-CONTAINING PROTEIN"/>
    <property type="match status" value="1"/>
</dbReference>
<sequence>MAELYEIRANYDRETIVMYQAYSSQIADPALKQQRFVAPFSFNRMTWIKPSFLWLMHRSNWGKKSGQNRILAVHIIRTGWEKALSLGVLTSPEKSVYASGAEWEYEFKAAHVHIQWDTERSQRGAALPYFSVQVGLSRHIIREFVDDWIVKIEDLTPLVFKLNQMRKTGGQSLKRHLPAEKQYSVSSELGRRLMIHS</sequence>
<dbReference type="EMBL" id="CP037920">
    <property type="protein sequence ID" value="QDT98223.1"/>
    <property type="molecule type" value="Genomic_DNA"/>
</dbReference>
<dbReference type="AlphaFoldDB" id="A0A517VYZ7"/>
<evidence type="ECO:0000313" key="2">
    <source>
        <dbReference type="Proteomes" id="UP000318704"/>
    </source>
</evidence>
<dbReference type="PANTHER" id="PTHR38567:SF1">
    <property type="entry name" value="DUF4291 DOMAIN-CONTAINING PROTEIN"/>
    <property type="match status" value="1"/>
</dbReference>
<dbReference type="RefSeq" id="WP_144986706.1">
    <property type="nucleotide sequence ID" value="NZ_CP037920.1"/>
</dbReference>
<name>A0A517VYZ7_9PLAN</name>
<evidence type="ECO:0000313" key="1">
    <source>
        <dbReference type="EMBL" id="QDT98223.1"/>
    </source>
</evidence>